<dbReference type="InterPro" id="IPR052919">
    <property type="entry name" value="TA_system_RNase"/>
</dbReference>
<dbReference type="InterPro" id="IPR041705">
    <property type="entry name" value="PIN_Sll0205"/>
</dbReference>
<evidence type="ECO:0000256" key="4">
    <source>
        <dbReference type="ARBA" id="ARBA00022842"/>
    </source>
</evidence>
<gene>
    <name evidence="6" type="ORF">NF556_12295</name>
</gene>
<reference evidence="6" key="1">
    <citation type="submission" date="2022-06" db="EMBL/GenBank/DDBJ databases">
        <title>Ornithinimicrobium HY1793.</title>
        <authorList>
            <person name="Huang Y."/>
        </authorList>
    </citation>
    <scope>NUCLEOTIDE SEQUENCE</scope>
    <source>
        <strain evidence="6">HY1793</strain>
    </source>
</reference>
<keyword evidence="2" id="KW-0479">Metal-binding</keyword>
<feature type="domain" description="PIN" evidence="5">
    <location>
        <begin position="4"/>
        <end position="120"/>
    </location>
</feature>
<evidence type="ECO:0000259" key="5">
    <source>
        <dbReference type="Pfam" id="PF01850"/>
    </source>
</evidence>
<dbReference type="Pfam" id="PF01850">
    <property type="entry name" value="PIN"/>
    <property type="match status" value="1"/>
</dbReference>
<dbReference type="InterPro" id="IPR002716">
    <property type="entry name" value="PIN_dom"/>
</dbReference>
<dbReference type="EMBL" id="CP099489">
    <property type="protein sequence ID" value="USQ78423.1"/>
    <property type="molecule type" value="Genomic_DNA"/>
</dbReference>
<dbReference type="CDD" id="cd09872">
    <property type="entry name" value="PIN_Sll0205-like"/>
    <property type="match status" value="1"/>
</dbReference>
<sequence>MRLLLDTNVVIWLLLNQRRSVPHDVADAVSSPSAAVFVSAASVWEIAIKRSLGKLQIAESWHRTLMSLDFEHLPVTAEHAVGVEALPWHHRDPFDRLLVAQGLAENAILVTADRTLDRYPVPTWWGGPIPG</sequence>
<keyword evidence="7" id="KW-1185">Reference proteome</keyword>
<name>A0ABY4YPY0_9MICO</name>
<dbReference type="PANTHER" id="PTHR36173">
    <property type="entry name" value="RIBONUCLEASE VAPC16-RELATED"/>
    <property type="match status" value="1"/>
</dbReference>
<dbReference type="Gene3D" id="3.40.50.1010">
    <property type="entry name" value="5'-nuclease"/>
    <property type="match status" value="1"/>
</dbReference>
<evidence type="ECO:0000256" key="3">
    <source>
        <dbReference type="ARBA" id="ARBA00022801"/>
    </source>
</evidence>
<dbReference type="PANTHER" id="PTHR36173:SF2">
    <property type="entry name" value="RIBONUCLEASE VAPC16"/>
    <property type="match status" value="1"/>
</dbReference>
<accession>A0ABY4YPY0</accession>
<evidence type="ECO:0000313" key="6">
    <source>
        <dbReference type="EMBL" id="USQ78423.1"/>
    </source>
</evidence>
<dbReference type="SUPFAM" id="SSF88723">
    <property type="entry name" value="PIN domain-like"/>
    <property type="match status" value="1"/>
</dbReference>
<keyword evidence="4" id="KW-0460">Magnesium</keyword>
<keyword evidence="1" id="KW-0540">Nuclease</keyword>
<organism evidence="6 7">
    <name type="scientific">Ornithinimicrobium faecis</name>
    <dbReference type="NCBI Taxonomy" id="2934158"/>
    <lineage>
        <taxon>Bacteria</taxon>
        <taxon>Bacillati</taxon>
        <taxon>Actinomycetota</taxon>
        <taxon>Actinomycetes</taxon>
        <taxon>Micrococcales</taxon>
        <taxon>Ornithinimicrobiaceae</taxon>
        <taxon>Ornithinimicrobium</taxon>
    </lineage>
</organism>
<dbReference type="RefSeq" id="WP_252591221.1">
    <property type="nucleotide sequence ID" value="NZ_CP099489.1"/>
</dbReference>
<protein>
    <submittedName>
        <fullName evidence="6">Type II toxin-antitoxin system VapC family toxin</fullName>
    </submittedName>
</protein>
<keyword evidence="3" id="KW-0378">Hydrolase</keyword>
<evidence type="ECO:0000313" key="7">
    <source>
        <dbReference type="Proteomes" id="UP001056455"/>
    </source>
</evidence>
<proteinExistence type="predicted"/>
<dbReference type="InterPro" id="IPR029060">
    <property type="entry name" value="PIN-like_dom_sf"/>
</dbReference>
<dbReference type="Proteomes" id="UP001056455">
    <property type="component" value="Chromosome"/>
</dbReference>
<evidence type="ECO:0000256" key="2">
    <source>
        <dbReference type="ARBA" id="ARBA00022723"/>
    </source>
</evidence>
<evidence type="ECO:0000256" key="1">
    <source>
        <dbReference type="ARBA" id="ARBA00022722"/>
    </source>
</evidence>